<name>A0A386K938_9CAUD</name>
<keyword evidence="1" id="KW-0812">Transmembrane</keyword>
<dbReference type="EMBL" id="MH744419">
    <property type="protein sequence ID" value="AYD81557.1"/>
    <property type="molecule type" value="Genomic_DNA"/>
</dbReference>
<dbReference type="Proteomes" id="UP000278416">
    <property type="component" value="Segment"/>
</dbReference>
<gene>
    <name evidence="2" type="primary">63</name>
    <name evidence="2" type="ORF">KBurrousTX_63</name>
</gene>
<evidence type="ECO:0000313" key="3">
    <source>
        <dbReference type="Proteomes" id="UP000278416"/>
    </source>
</evidence>
<accession>A0A386K938</accession>
<protein>
    <submittedName>
        <fullName evidence="2">Membrane protein</fullName>
    </submittedName>
</protein>
<evidence type="ECO:0000256" key="1">
    <source>
        <dbReference type="SAM" id="Phobius"/>
    </source>
</evidence>
<sequence length="63" mass="6637">MIVATFWLNVACSLALCVAAVLAFRAAWFSRKPKPVWGDKSTAGALLVACVLGVAAFITRVLA</sequence>
<organism evidence="2 3">
    <name type="scientific">Arthrobacter phage KBurrousTX</name>
    <dbReference type="NCBI Taxonomy" id="2315608"/>
    <lineage>
        <taxon>Viruses</taxon>
        <taxon>Duplodnaviria</taxon>
        <taxon>Heunggongvirae</taxon>
        <taxon>Uroviricota</taxon>
        <taxon>Caudoviricetes</taxon>
        <taxon>Klausavirus</taxon>
        <taxon>Klausavirus kburrousTX</taxon>
    </lineage>
</organism>
<keyword evidence="1" id="KW-1133">Transmembrane helix</keyword>
<reference evidence="2 3" key="1">
    <citation type="submission" date="2018-08" db="EMBL/GenBank/DDBJ databases">
        <authorList>
            <person name="Edupali M."/>
            <person name="Eltaeb M."/>
            <person name="Griswold I."/>
            <person name="Han P."/>
            <person name="Iszauk E."/>
            <person name="Joshi S."/>
            <person name="Kim Y."/>
            <person name="Krakopolsky K."/>
            <person name="Kubyshko V."/>
            <person name="Lee J."/>
            <person name="Lee N.Y."/>
            <person name="Lumaj G."/>
            <person name="Muskovitz J."/>
            <person name="Ning J."/>
            <person name="Noll E."/>
            <person name="Persaud B."/>
            <person name="Shankar N."/>
            <person name="Shim K."/>
            <person name="Srinivasan C."/>
            <person name="Yoon I."/>
            <person name="Zhang S."/>
            <person name="Ziausyte U."/>
            <person name="Jarvik J.W."/>
            <person name="Mcguier N."/>
            <person name="Lopez A.J."/>
            <person name="Garlena R.A."/>
            <person name="Russell D.A."/>
            <person name="Pope W.H."/>
            <person name="Jacobs-Sera D."/>
            <person name="Hatfull G.F."/>
        </authorList>
    </citation>
    <scope>NUCLEOTIDE SEQUENCE [LARGE SCALE GENOMIC DNA]</scope>
</reference>
<keyword evidence="3" id="KW-1185">Reference proteome</keyword>
<dbReference type="GeneID" id="55811009"/>
<evidence type="ECO:0000313" key="2">
    <source>
        <dbReference type="EMBL" id="AYD81557.1"/>
    </source>
</evidence>
<dbReference type="KEGG" id="vg:55811009"/>
<feature type="transmembrane region" description="Helical" evidence="1">
    <location>
        <begin position="41"/>
        <end position="62"/>
    </location>
</feature>
<keyword evidence="1" id="KW-0472">Membrane</keyword>
<dbReference type="RefSeq" id="YP_009881736.1">
    <property type="nucleotide sequence ID" value="NC_049442.1"/>
</dbReference>
<feature type="transmembrane region" description="Helical" evidence="1">
    <location>
        <begin position="6"/>
        <end position="29"/>
    </location>
</feature>
<proteinExistence type="predicted"/>